<evidence type="ECO:0000313" key="2">
    <source>
        <dbReference type="Proteomes" id="UP000015351"/>
    </source>
</evidence>
<dbReference type="PANTHER" id="PTHR20883:SF14">
    <property type="entry name" value="PHYTANOYL-COA DIOXYGENASE"/>
    <property type="match status" value="1"/>
</dbReference>
<dbReference type="PATRIC" id="fig|1123360.3.peg.531"/>
<proteinExistence type="predicted"/>
<name>S9S4M1_9RHOB</name>
<accession>S9S4M1</accession>
<reference evidence="2" key="1">
    <citation type="journal article" date="2013" name="Stand. Genomic Sci.">
        <title>Genome sequence of the Litoreibacter arenae type strain (DSM 19593(T)), a member of the Roseobacter clade isolated from sea sand.</title>
        <authorList>
            <person name="Riedel T."/>
            <person name="Fiebig A."/>
            <person name="Petersen J."/>
            <person name="Gronow S."/>
            <person name="Kyrpides N.C."/>
            <person name="Goker M."/>
            <person name="Klenk H.P."/>
        </authorList>
    </citation>
    <scope>NUCLEOTIDE SEQUENCE [LARGE SCALE GENOMIC DNA]</scope>
    <source>
        <strain evidence="2">DSM 19593</strain>
    </source>
</reference>
<keyword evidence="2" id="KW-1185">Reference proteome</keyword>
<dbReference type="PANTHER" id="PTHR20883">
    <property type="entry name" value="PHYTANOYL-COA DIOXYGENASE DOMAIN CONTAINING 1"/>
    <property type="match status" value="1"/>
</dbReference>
<dbReference type="Proteomes" id="UP000015351">
    <property type="component" value="Unassembled WGS sequence"/>
</dbReference>
<dbReference type="AlphaFoldDB" id="S9S4M1"/>
<sequence length="309" mass="34507">MLSPDQIAAFTRDGYLVVPDVVPQDVLDRVRAEYAALLDDLYAAWGLPAAASFEDKLVTAYRAGRDWFQPMDISLPGDRIEADTPMHFGPAVFEMATHPRLLDMVEDLIGPEITSNPIQHVRIKPPATELNDDEVRAHITSTDWHQDRAVALEEADETDMVTVWLAVTDATIENGCLKVQPFNGPQDILPHCPKKQTAIADAFINEDGAVPLPVPSGGAVLFHPLVPHASLPNTSQGIRWSFDLRFNKTGQPTGRSHFPDFIARSRARPETELHDWKAWRSMWEDARARLAAEPHIDIHRWTSDAPYCA</sequence>
<dbReference type="STRING" id="1123360.thalar_00535"/>
<dbReference type="Gene3D" id="2.60.120.620">
    <property type="entry name" value="q2cbj1_9rhob like domain"/>
    <property type="match status" value="1"/>
</dbReference>
<evidence type="ECO:0008006" key="3">
    <source>
        <dbReference type="Google" id="ProtNLM"/>
    </source>
</evidence>
<dbReference type="SUPFAM" id="SSF51197">
    <property type="entry name" value="Clavaminate synthase-like"/>
    <property type="match status" value="1"/>
</dbReference>
<gene>
    <name evidence="1" type="ORF">thalar_00535</name>
</gene>
<dbReference type="Pfam" id="PF05721">
    <property type="entry name" value="PhyH"/>
    <property type="match status" value="1"/>
</dbReference>
<dbReference type="EMBL" id="AONI01000006">
    <property type="protein sequence ID" value="EPX81089.1"/>
    <property type="molecule type" value="Genomic_DNA"/>
</dbReference>
<dbReference type="RefSeq" id="WP_021101609.1">
    <property type="nucleotide sequence ID" value="NZ_KE557312.1"/>
</dbReference>
<evidence type="ECO:0000313" key="1">
    <source>
        <dbReference type="EMBL" id="EPX81089.1"/>
    </source>
</evidence>
<dbReference type="GO" id="GO:0016706">
    <property type="term" value="F:2-oxoglutarate-dependent dioxygenase activity"/>
    <property type="evidence" value="ECO:0007669"/>
    <property type="project" value="UniProtKB-ARBA"/>
</dbReference>
<dbReference type="eggNOG" id="COG5285">
    <property type="taxonomic scope" value="Bacteria"/>
</dbReference>
<dbReference type="HOGENOM" id="CLU_879640_0_0_5"/>
<dbReference type="OrthoDB" id="2553118at2"/>
<dbReference type="InterPro" id="IPR008775">
    <property type="entry name" value="Phytyl_CoA_dOase-like"/>
</dbReference>
<protein>
    <recommendedName>
        <fullName evidence="3">Phytanoyl-CoA dioxygenase family protein</fullName>
    </recommendedName>
</protein>
<comment type="caution">
    <text evidence="1">The sequence shown here is derived from an EMBL/GenBank/DDBJ whole genome shotgun (WGS) entry which is preliminary data.</text>
</comment>
<organism evidence="1 2">
    <name type="scientific">Litoreibacter arenae DSM 19593</name>
    <dbReference type="NCBI Taxonomy" id="1123360"/>
    <lineage>
        <taxon>Bacteria</taxon>
        <taxon>Pseudomonadati</taxon>
        <taxon>Pseudomonadota</taxon>
        <taxon>Alphaproteobacteria</taxon>
        <taxon>Rhodobacterales</taxon>
        <taxon>Roseobacteraceae</taxon>
        <taxon>Litoreibacter</taxon>
    </lineage>
</organism>
<dbReference type="GO" id="GO:0005506">
    <property type="term" value="F:iron ion binding"/>
    <property type="evidence" value="ECO:0007669"/>
    <property type="project" value="UniProtKB-ARBA"/>
</dbReference>